<proteinExistence type="inferred from homology"/>
<protein>
    <recommendedName>
        <fullName evidence="6">Fe2OG dioxygenase domain-containing protein</fullName>
    </recommendedName>
</protein>
<gene>
    <name evidence="7" type="ORF">COCMIDRAFT_31166</name>
</gene>
<reference evidence="7 8" key="1">
    <citation type="journal article" date="2013" name="PLoS Genet.">
        <title>Comparative genome structure, secondary metabolite, and effector coding capacity across Cochliobolus pathogens.</title>
        <authorList>
            <person name="Condon B.J."/>
            <person name="Leng Y."/>
            <person name="Wu D."/>
            <person name="Bushley K.E."/>
            <person name="Ohm R.A."/>
            <person name="Otillar R."/>
            <person name="Martin J."/>
            <person name="Schackwitz W."/>
            <person name="Grimwood J."/>
            <person name="MohdZainudin N."/>
            <person name="Xue C."/>
            <person name="Wang R."/>
            <person name="Manning V.A."/>
            <person name="Dhillon B."/>
            <person name="Tu Z.J."/>
            <person name="Steffenson B.J."/>
            <person name="Salamov A."/>
            <person name="Sun H."/>
            <person name="Lowry S."/>
            <person name="LaButti K."/>
            <person name="Han J."/>
            <person name="Copeland A."/>
            <person name="Lindquist E."/>
            <person name="Barry K."/>
            <person name="Schmutz J."/>
            <person name="Baker S.E."/>
            <person name="Ciuffetti L.M."/>
            <person name="Grigoriev I.V."/>
            <person name="Zhong S."/>
            <person name="Turgeon B.G."/>
        </authorList>
    </citation>
    <scope>NUCLEOTIDE SEQUENCE [LARGE SCALE GENOMIC DNA]</scope>
    <source>
        <strain evidence="7 8">ATCC 44560</strain>
    </source>
</reference>
<evidence type="ECO:0000256" key="1">
    <source>
        <dbReference type="ARBA" id="ARBA00008056"/>
    </source>
</evidence>
<dbReference type="EMBL" id="KI964259">
    <property type="protein sequence ID" value="EUC39762.1"/>
    <property type="molecule type" value="Genomic_DNA"/>
</dbReference>
<evidence type="ECO:0000256" key="2">
    <source>
        <dbReference type="ARBA" id="ARBA00022723"/>
    </source>
</evidence>
<comment type="similarity">
    <text evidence="1 5">Belongs to the iron/ascorbate-dependent oxidoreductase family.</text>
</comment>
<evidence type="ECO:0000313" key="7">
    <source>
        <dbReference type="EMBL" id="EUC39762.1"/>
    </source>
</evidence>
<dbReference type="InterPro" id="IPR044861">
    <property type="entry name" value="IPNS-like_FE2OG_OXY"/>
</dbReference>
<dbReference type="PROSITE" id="PS51471">
    <property type="entry name" value="FE2OG_OXY"/>
    <property type="match status" value="1"/>
</dbReference>
<dbReference type="SUPFAM" id="SSF51197">
    <property type="entry name" value="Clavaminate synthase-like"/>
    <property type="match status" value="1"/>
</dbReference>
<accession>W6YKP6</accession>
<dbReference type="Proteomes" id="UP000054032">
    <property type="component" value="Unassembled WGS sequence"/>
</dbReference>
<dbReference type="Gene3D" id="2.60.120.330">
    <property type="entry name" value="B-lactam Antibiotic, Isopenicillin N Synthase, Chain"/>
    <property type="match status" value="1"/>
</dbReference>
<dbReference type="PANTHER" id="PTHR10209">
    <property type="entry name" value="OXIDOREDUCTASE, 2OG-FE II OXYGENASE FAMILY PROTEIN"/>
    <property type="match status" value="1"/>
</dbReference>
<dbReference type="eggNOG" id="KOG0143">
    <property type="taxonomic scope" value="Eukaryota"/>
</dbReference>
<feature type="domain" description="Fe2OG dioxygenase" evidence="6">
    <location>
        <begin position="131"/>
        <end position="232"/>
    </location>
</feature>
<dbReference type="GO" id="GO:0046872">
    <property type="term" value="F:metal ion binding"/>
    <property type="evidence" value="ECO:0007669"/>
    <property type="project" value="UniProtKB-KW"/>
</dbReference>
<keyword evidence="8" id="KW-1185">Reference proteome</keyword>
<evidence type="ECO:0000256" key="3">
    <source>
        <dbReference type="ARBA" id="ARBA00023002"/>
    </source>
</evidence>
<evidence type="ECO:0000259" key="6">
    <source>
        <dbReference type="PROSITE" id="PS51471"/>
    </source>
</evidence>
<keyword evidence="2 5" id="KW-0479">Metal-binding</keyword>
<sequence>MAPHADIDVDHVAQGPGPHCENAEHVTISIDKIMDCNRATEEILLNASKDLGFFYLDVRNHPAREVTKQIEMATLTALQFYQPPQKERSTWELNKDHISGEEVLGGLSRSLNLGDKQNLAKHHRKCHAFPSALGLLKYLHHEPESEEVRHASHTDFEILFMVFSDVGGFQVYHPGKKKWMFIPPKLGHIVCDIDDLSEFLSKSLLRTSLHRIIPQPTEKSKRKLAVVYLTRPDIDAVFVDREGKEWRSVDWQDMKNRLAAEDLEFQTSNLALTGRLSHDDLWKEKEV</sequence>
<dbReference type="GO" id="GO:0016491">
    <property type="term" value="F:oxidoreductase activity"/>
    <property type="evidence" value="ECO:0007669"/>
    <property type="project" value="UniProtKB-KW"/>
</dbReference>
<dbReference type="PANTHER" id="PTHR10209:SF172">
    <property type="entry name" value="FE2OG DIOXYGENASE DOMAIN-CONTAINING PROTEIN"/>
    <property type="match status" value="1"/>
</dbReference>
<dbReference type="InterPro" id="IPR005123">
    <property type="entry name" value="Oxoglu/Fe-dep_dioxygenase_dom"/>
</dbReference>
<dbReference type="KEGG" id="bor:COCMIDRAFT_31166"/>
<evidence type="ECO:0000256" key="5">
    <source>
        <dbReference type="RuleBase" id="RU003682"/>
    </source>
</evidence>
<name>W6YKP6_COCMI</name>
<dbReference type="GeneID" id="19121813"/>
<dbReference type="Pfam" id="PF03171">
    <property type="entry name" value="2OG-FeII_Oxy"/>
    <property type="match status" value="1"/>
</dbReference>
<dbReference type="InterPro" id="IPR027443">
    <property type="entry name" value="IPNS-like_sf"/>
</dbReference>
<dbReference type="OrthoDB" id="288590at2759"/>
<evidence type="ECO:0000313" key="8">
    <source>
        <dbReference type="Proteomes" id="UP000054032"/>
    </source>
</evidence>
<dbReference type="HOGENOM" id="CLU_010119_4_0_1"/>
<dbReference type="AlphaFoldDB" id="W6YKP6"/>
<keyword evidence="3 5" id="KW-0560">Oxidoreductase</keyword>
<keyword evidence="4 5" id="KW-0408">Iron</keyword>
<dbReference type="RefSeq" id="XP_007693723.1">
    <property type="nucleotide sequence ID" value="XM_007695533.1"/>
</dbReference>
<evidence type="ECO:0000256" key="4">
    <source>
        <dbReference type="ARBA" id="ARBA00023004"/>
    </source>
</evidence>
<organism evidence="7 8">
    <name type="scientific">Bipolaris oryzae ATCC 44560</name>
    <dbReference type="NCBI Taxonomy" id="930090"/>
    <lineage>
        <taxon>Eukaryota</taxon>
        <taxon>Fungi</taxon>
        <taxon>Dikarya</taxon>
        <taxon>Ascomycota</taxon>
        <taxon>Pezizomycotina</taxon>
        <taxon>Dothideomycetes</taxon>
        <taxon>Pleosporomycetidae</taxon>
        <taxon>Pleosporales</taxon>
        <taxon>Pleosporineae</taxon>
        <taxon>Pleosporaceae</taxon>
        <taxon>Bipolaris</taxon>
    </lineage>
</organism>